<evidence type="ECO:0000313" key="2">
    <source>
        <dbReference type="Proteomes" id="UP000198836"/>
    </source>
</evidence>
<organism evidence="1 2">
    <name type="scientific">Pedobacter suwonensis</name>
    <dbReference type="NCBI Taxonomy" id="332999"/>
    <lineage>
        <taxon>Bacteria</taxon>
        <taxon>Pseudomonadati</taxon>
        <taxon>Bacteroidota</taxon>
        <taxon>Sphingobacteriia</taxon>
        <taxon>Sphingobacteriales</taxon>
        <taxon>Sphingobacteriaceae</taxon>
        <taxon>Pedobacter</taxon>
    </lineage>
</organism>
<dbReference type="OrthoDB" id="772578at2"/>
<dbReference type="AlphaFoldDB" id="A0A1I0TFC5"/>
<proteinExistence type="predicted"/>
<dbReference type="STRING" id="332999.SAMN04488511_108184"/>
<dbReference type="EMBL" id="FOJM01000008">
    <property type="protein sequence ID" value="SFA49696.1"/>
    <property type="molecule type" value="Genomic_DNA"/>
</dbReference>
<name>A0A1I0TFC5_9SPHI</name>
<evidence type="ECO:0000313" key="1">
    <source>
        <dbReference type="EMBL" id="SFA49696.1"/>
    </source>
</evidence>
<reference evidence="2" key="1">
    <citation type="submission" date="2016-10" db="EMBL/GenBank/DDBJ databases">
        <authorList>
            <person name="Varghese N."/>
            <person name="Submissions S."/>
        </authorList>
    </citation>
    <scope>NUCLEOTIDE SEQUENCE [LARGE SCALE GENOMIC DNA]</scope>
    <source>
        <strain evidence="2">DSM 18130</strain>
    </source>
</reference>
<gene>
    <name evidence="1" type="ORF">SAMN04488511_108184</name>
</gene>
<protein>
    <submittedName>
        <fullName evidence="1">Uncharacterized protein</fullName>
    </submittedName>
</protein>
<accession>A0A1I0TFC5</accession>
<sequence>MAIKKQCTSMRIYVSTNYNLLVESSFKKIADRINVEAKSNNLFLVSNKKVVGEGGKSS</sequence>
<keyword evidence="2" id="KW-1185">Reference proteome</keyword>
<dbReference type="Proteomes" id="UP000198836">
    <property type="component" value="Unassembled WGS sequence"/>
</dbReference>
<dbReference type="RefSeq" id="WP_159435235.1">
    <property type="nucleotide sequence ID" value="NZ_FOJM01000008.1"/>
</dbReference>